<name>A0A165I568_EXIGL</name>
<evidence type="ECO:0000313" key="2">
    <source>
        <dbReference type="EMBL" id="KZV92914.1"/>
    </source>
</evidence>
<sequence>MKFIAALALAVLGASSVSADCRPFNTTCNRGINSYWGSDFQRSINNIPAGRAGHLLGADGYKTGAIVVHSVCVSCKYNAYDDEIKCMAQDIINKCGGGDAFHREARAQNTCWFPIYLLLCDFELFFDSDWDMVLEALYTEDKLPRAHLRISRPKRPPEVVLADILAQVVTSPGGDVLDQSNSSRIIYRLLRGHPGAQPLLVSPFLLDFLALHTPDHNELDPLSICGVMRCFTKKTAATLLHTHMTAHKFWSALALVLPVAQAARAADPQVYLDHQLPCLFASEVCIKSSTATSAMLAAVLSPFPVPGVERSIWSMLRSLGFRIPDITLADRLAALLCTRMRRPEVTAAEISRYIDLFLAEMDPGVVVTVLAEEMWNIREQKFQSSYWEKRAVHLIQHCSELRPGWWIAALDHSEKAGTEEERRTVMTLHAEISRCGPCIMCPKELGY</sequence>
<keyword evidence="3" id="KW-1185">Reference proteome</keyword>
<dbReference type="InParanoid" id="A0A165I568"/>
<keyword evidence="1" id="KW-0732">Signal</keyword>
<dbReference type="Proteomes" id="UP000077266">
    <property type="component" value="Unassembled WGS sequence"/>
</dbReference>
<feature type="chain" id="PRO_5007859078" evidence="1">
    <location>
        <begin position="20"/>
        <end position="447"/>
    </location>
</feature>
<organism evidence="2 3">
    <name type="scientific">Exidia glandulosa HHB12029</name>
    <dbReference type="NCBI Taxonomy" id="1314781"/>
    <lineage>
        <taxon>Eukaryota</taxon>
        <taxon>Fungi</taxon>
        <taxon>Dikarya</taxon>
        <taxon>Basidiomycota</taxon>
        <taxon>Agaricomycotina</taxon>
        <taxon>Agaricomycetes</taxon>
        <taxon>Auriculariales</taxon>
        <taxon>Exidiaceae</taxon>
        <taxon>Exidia</taxon>
    </lineage>
</organism>
<reference evidence="2 3" key="1">
    <citation type="journal article" date="2016" name="Mol. Biol. Evol.">
        <title>Comparative Genomics of Early-Diverging Mushroom-Forming Fungi Provides Insights into the Origins of Lignocellulose Decay Capabilities.</title>
        <authorList>
            <person name="Nagy L.G."/>
            <person name="Riley R."/>
            <person name="Tritt A."/>
            <person name="Adam C."/>
            <person name="Daum C."/>
            <person name="Floudas D."/>
            <person name="Sun H."/>
            <person name="Yadav J.S."/>
            <person name="Pangilinan J."/>
            <person name="Larsson K.H."/>
            <person name="Matsuura K."/>
            <person name="Barry K."/>
            <person name="Labutti K."/>
            <person name="Kuo R."/>
            <person name="Ohm R.A."/>
            <person name="Bhattacharya S.S."/>
            <person name="Shirouzu T."/>
            <person name="Yoshinaga Y."/>
            <person name="Martin F.M."/>
            <person name="Grigoriev I.V."/>
            <person name="Hibbett D.S."/>
        </authorList>
    </citation>
    <scope>NUCLEOTIDE SEQUENCE [LARGE SCALE GENOMIC DNA]</scope>
    <source>
        <strain evidence="2 3">HHB12029</strain>
    </source>
</reference>
<evidence type="ECO:0000256" key="1">
    <source>
        <dbReference type="SAM" id="SignalP"/>
    </source>
</evidence>
<proteinExistence type="predicted"/>
<protein>
    <submittedName>
        <fullName evidence="2">Uncharacterized protein</fullName>
    </submittedName>
</protein>
<dbReference type="AlphaFoldDB" id="A0A165I568"/>
<feature type="signal peptide" evidence="1">
    <location>
        <begin position="1"/>
        <end position="19"/>
    </location>
</feature>
<dbReference type="EMBL" id="KV425999">
    <property type="protein sequence ID" value="KZV92914.1"/>
    <property type="molecule type" value="Genomic_DNA"/>
</dbReference>
<gene>
    <name evidence="2" type="ORF">EXIGLDRAFT_789074</name>
</gene>
<accession>A0A165I568</accession>
<evidence type="ECO:0000313" key="3">
    <source>
        <dbReference type="Proteomes" id="UP000077266"/>
    </source>
</evidence>